<name>A0A4R0NKB9_9SPHI</name>
<dbReference type="Proteomes" id="UP000293347">
    <property type="component" value="Unassembled WGS sequence"/>
</dbReference>
<dbReference type="InterPro" id="IPR026444">
    <property type="entry name" value="Secre_tail"/>
</dbReference>
<protein>
    <submittedName>
        <fullName evidence="2">T9SS type A sorting domain-containing protein</fullName>
    </submittedName>
</protein>
<organism evidence="2 3">
    <name type="scientific">Pedobacter psychroterrae</name>
    <dbReference type="NCBI Taxonomy" id="2530453"/>
    <lineage>
        <taxon>Bacteria</taxon>
        <taxon>Pseudomonadati</taxon>
        <taxon>Bacteroidota</taxon>
        <taxon>Sphingobacteriia</taxon>
        <taxon>Sphingobacteriales</taxon>
        <taxon>Sphingobacteriaceae</taxon>
        <taxon>Pedobacter</taxon>
    </lineage>
</organism>
<gene>
    <name evidence="2" type="ORF">EZ437_16980</name>
</gene>
<evidence type="ECO:0000313" key="3">
    <source>
        <dbReference type="Proteomes" id="UP000293347"/>
    </source>
</evidence>
<keyword evidence="3" id="KW-1185">Reference proteome</keyword>
<dbReference type="RefSeq" id="WP_131597267.1">
    <property type="nucleotide sequence ID" value="NZ_SJSL01000005.1"/>
</dbReference>
<reference evidence="2 3" key="1">
    <citation type="submission" date="2019-02" db="EMBL/GenBank/DDBJ databases">
        <title>Pedobacter sp. RP-1-14 sp. nov., isolated from Arctic soil.</title>
        <authorList>
            <person name="Dahal R.H."/>
        </authorList>
    </citation>
    <scope>NUCLEOTIDE SEQUENCE [LARGE SCALE GENOMIC DNA]</scope>
    <source>
        <strain evidence="2 3">RP-1-14</strain>
    </source>
</reference>
<dbReference type="Gene3D" id="2.60.120.380">
    <property type="match status" value="1"/>
</dbReference>
<dbReference type="OrthoDB" id="9342482at2"/>
<dbReference type="EMBL" id="SJSL01000005">
    <property type="protein sequence ID" value="TCC99932.1"/>
    <property type="molecule type" value="Genomic_DNA"/>
</dbReference>
<dbReference type="AlphaFoldDB" id="A0A4R0NKB9"/>
<dbReference type="Pfam" id="PF18962">
    <property type="entry name" value="Por_Secre_tail"/>
    <property type="match status" value="1"/>
</dbReference>
<dbReference type="GO" id="GO:0008237">
    <property type="term" value="F:metallopeptidase activity"/>
    <property type="evidence" value="ECO:0007669"/>
    <property type="project" value="InterPro"/>
</dbReference>
<evidence type="ECO:0000313" key="2">
    <source>
        <dbReference type="EMBL" id="TCC99932.1"/>
    </source>
</evidence>
<sequence length="765" mass="84323">MKFSLASLAIVLLILTGYLRRDNSTFLKSNKMFSDTLTCGNLDRDSLEFINLPYYDNNEYLEEFLDSINYPSDNDNLRFAYHPTLVWIPVKFHIIRYSNGVGVIDTNRVRTLIDNLNTTFRVNNTYIQFYQSCGVEYIDNSDYMTFSNSEFLTLAANYFQPGKMNVFLTKETEGVRGFSTRMNTSGAVTIGENAAESSAASSIFSHEVGHFLGLDHTDQYSDRSRCLKEPIDRTRTYNLISFCKPFGSRVMCESTGDGLKDTPADPGLEDNESCSYILGNYDFFGDSYANPPSGSESPSPANLMSTNKYAYCRTEFTRRQVAVMLVNAMYGGPTQWKDPISMFDDYEPDNRLDDADTIPYCGSQSRNFHAQYGLSPAQSCDDDWVEYVATQSGNVDIFTNGIVGKPSVNTILNVYNTSNTLIATNDDKSGTSIYSKVTINATLGATYLIKVTNKYPTTIGYYQLGVGSDLNGPTVSGNAYLCNIENYSMSSLPSGASVSWSISPSWAASLTTSGNVATLTKTTLQVFTLTGVITSSCGSSSPINKTITSANSLAVVEGTYNTPSGYVPLVPSVKFSFLANDACMSTQTNMVVPFGSTITWSGPANTWDLNWVQSINDVTIYFTALNQEISLSATITGPCGSKGTNFRFKCTTTSHCGITPLRMAMSSGEDKAVVIYPNPASNELIVHFPESLDQRTDMETLSRKMALSKFDYKLFNNNGKLIKSENNISTSKKLSINVGDIPNGQYFMHVIQGKNVLKKQIIVNH</sequence>
<accession>A0A4R0NKB9</accession>
<dbReference type="InterPro" id="IPR024079">
    <property type="entry name" value="MetalloPept_cat_dom_sf"/>
</dbReference>
<dbReference type="SUPFAM" id="SSF55486">
    <property type="entry name" value="Metalloproteases ('zincins'), catalytic domain"/>
    <property type="match status" value="1"/>
</dbReference>
<dbReference type="Gene3D" id="3.40.390.10">
    <property type="entry name" value="Collagenase (Catalytic Domain)"/>
    <property type="match status" value="1"/>
</dbReference>
<dbReference type="NCBIfam" id="TIGR04183">
    <property type="entry name" value="Por_Secre_tail"/>
    <property type="match status" value="1"/>
</dbReference>
<feature type="domain" description="Secretion system C-terminal sorting" evidence="1">
    <location>
        <begin position="675"/>
        <end position="762"/>
    </location>
</feature>
<evidence type="ECO:0000259" key="1">
    <source>
        <dbReference type="Pfam" id="PF18962"/>
    </source>
</evidence>
<proteinExistence type="predicted"/>
<comment type="caution">
    <text evidence="2">The sequence shown here is derived from an EMBL/GenBank/DDBJ whole genome shotgun (WGS) entry which is preliminary data.</text>
</comment>